<dbReference type="HOGENOM" id="CLU_025920_0_0_11"/>
<evidence type="ECO:0000256" key="4">
    <source>
        <dbReference type="ARBA" id="ARBA00022475"/>
    </source>
</evidence>
<dbReference type="GO" id="GO:0005886">
    <property type="term" value="C:plasma membrane"/>
    <property type="evidence" value="ECO:0007669"/>
    <property type="project" value="UniProtKB-SubCell"/>
</dbReference>
<feature type="compositionally biased region" description="Low complexity" evidence="8">
    <location>
        <begin position="490"/>
        <end position="502"/>
    </location>
</feature>
<dbReference type="eggNOG" id="COG0668">
    <property type="taxonomic scope" value="Bacteria"/>
</dbReference>
<feature type="compositionally biased region" description="Low complexity" evidence="8">
    <location>
        <begin position="312"/>
        <end position="326"/>
    </location>
</feature>
<comment type="similarity">
    <text evidence="3">Belongs to the MscS (TC 1.A.23) family.</text>
</comment>
<keyword evidence="6 9" id="KW-1133">Transmembrane helix</keyword>
<name>C3PHP6_CORA7</name>
<dbReference type="GeneID" id="31924385"/>
<dbReference type="InterPro" id="IPR010920">
    <property type="entry name" value="LSM_dom_sf"/>
</dbReference>
<feature type="compositionally biased region" description="Low complexity" evidence="8">
    <location>
        <begin position="435"/>
        <end position="451"/>
    </location>
</feature>
<dbReference type="PANTHER" id="PTHR30460:SF0">
    <property type="entry name" value="MODERATE CONDUCTANCE MECHANOSENSITIVE CHANNEL YBIO"/>
    <property type="match status" value="1"/>
</dbReference>
<evidence type="ECO:0000313" key="12">
    <source>
        <dbReference type="Proteomes" id="UP000002077"/>
    </source>
</evidence>
<dbReference type="STRING" id="548476.cauri_1757"/>
<evidence type="ECO:0000256" key="2">
    <source>
        <dbReference type="ARBA" id="ARBA00004236"/>
    </source>
</evidence>
<evidence type="ECO:0000256" key="5">
    <source>
        <dbReference type="ARBA" id="ARBA00022692"/>
    </source>
</evidence>
<reference evidence="11 12" key="1">
    <citation type="journal article" date="2010" name="BMC Genomics">
        <title>Complete genome sequence and lifestyle of black-pigmented Corynebacterium aurimucosum ATCC 700975 (formerly C. nigricans CN-1) isolated from a vaginal swab of a woman with spontaneous abortion.</title>
        <authorList>
            <person name="Trost E."/>
            <person name="Gotker S."/>
            <person name="Schneider J."/>
            <person name="Schneiker-Bekel S."/>
            <person name="Szczepanowski R."/>
            <person name="Tilker A."/>
            <person name="Viehoever P."/>
            <person name="Arnold W."/>
            <person name="Bekel T."/>
            <person name="Blom J."/>
            <person name="Gartemann K.H."/>
            <person name="Linke B."/>
            <person name="Goesmann A."/>
            <person name="Puhler A."/>
            <person name="Shukla S.K."/>
            <person name="Tauch A."/>
        </authorList>
    </citation>
    <scope>NUCLEOTIDE SEQUENCE [LARGE SCALE GENOMIC DNA]</scope>
    <source>
        <strain evidence="12">ATCC 700975 / DSM 44827 / CIP 107346 / CN-1</strain>
    </source>
</reference>
<keyword evidence="4" id="KW-1003">Cell membrane</keyword>
<dbReference type="KEGG" id="car:cauri_1757"/>
<keyword evidence="12" id="KW-1185">Reference proteome</keyword>
<protein>
    <submittedName>
        <fullName evidence="11">Transport protein of the small conductance mechanosensitive ion channel family</fullName>
    </submittedName>
</protein>
<accession>C3PHP6</accession>
<feature type="compositionally biased region" description="Polar residues" evidence="8">
    <location>
        <begin position="503"/>
        <end position="521"/>
    </location>
</feature>
<feature type="compositionally biased region" description="Polar residues" evidence="8">
    <location>
        <begin position="452"/>
        <end position="467"/>
    </location>
</feature>
<dbReference type="Pfam" id="PF00924">
    <property type="entry name" value="MS_channel_2nd"/>
    <property type="match status" value="1"/>
</dbReference>
<evidence type="ECO:0000256" key="7">
    <source>
        <dbReference type="ARBA" id="ARBA00023136"/>
    </source>
</evidence>
<dbReference type="OrthoDB" id="4638917at2"/>
<feature type="domain" description="Mechanosensitive ion channel MscS" evidence="10">
    <location>
        <begin position="107"/>
        <end position="173"/>
    </location>
</feature>
<organism evidence="11 12">
    <name type="scientific">Corynebacterium aurimucosum (strain ATCC 700975 / DSM 44827 / CIP 107346 / CN-1)</name>
    <name type="common">Corynebacterium nigricans</name>
    <dbReference type="NCBI Taxonomy" id="548476"/>
    <lineage>
        <taxon>Bacteria</taxon>
        <taxon>Bacillati</taxon>
        <taxon>Actinomycetota</taxon>
        <taxon>Actinomycetes</taxon>
        <taxon>Mycobacteriales</taxon>
        <taxon>Corynebacteriaceae</taxon>
        <taxon>Corynebacterium</taxon>
    </lineage>
</organism>
<gene>
    <name evidence="11" type="primary">mscS</name>
    <name evidence="11" type="ordered locus">cauri_1757</name>
</gene>
<evidence type="ECO:0000256" key="3">
    <source>
        <dbReference type="ARBA" id="ARBA00008017"/>
    </source>
</evidence>
<comment type="subcellular location">
    <subcellularLocation>
        <location evidence="2">Cell membrane</location>
    </subcellularLocation>
    <subcellularLocation>
        <location evidence="1">Membrane</location>
        <topology evidence="1">Multi-pass membrane protein</topology>
    </subcellularLocation>
</comment>
<feature type="transmembrane region" description="Helical" evidence="9">
    <location>
        <begin position="91"/>
        <end position="118"/>
    </location>
</feature>
<evidence type="ECO:0000256" key="9">
    <source>
        <dbReference type="SAM" id="Phobius"/>
    </source>
</evidence>
<sequence length="532" mass="55804">MLKYYMFTIWQAIVDHGLPLLGMLLLGILIPRIGRLAVRVIESRLDENQESTKARLALAGALVYVAQAVAYFLLVLAALSNLGVPPLGAAIPATVVSAAVGFGAQSIIGDFLAGFFILSEKQFGVGDYVSFDGVTGVEGTVVSLTLRTTTVRTPTGEVVMVPNGSAGVVTNFSQEWSRAVVDIAIPVHEGDSLPEITEQVEKISQHALDAPEIRADVAGELDVLPATGLTAPTAAGQPWQVQYRVLVQVNPARQWAVERAIRSALLSSFWDLYKLPTAEGLPGDAPQVLDDAPDADPLDASTPTTVMPAAGTDSSSQHSATSDSAAEAQTEVIATEAVADAAEEPEESMHDGPGRPAFSDESEDEEEDDYKGGIWRADKPENKWQYFWTLGGRVRASTTGLIAGLGVVGLLLLSSANPDGVDAGWLSPSRWMGDSEAASESAEPSEPSVAPNTTPQDELVTDSTGQEPTDAGQPATPTDSAPDSEATYVPADPQAPATQTPAEQYSETAAPTANEQPTVNATEGAAEPSTVM</sequence>
<dbReference type="PANTHER" id="PTHR30460">
    <property type="entry name" value="MODERATE CONDUCTANCE MECHANOSENSITIVE CHANNEL YBIO"/>
    <property type="match status" value="1"/>
</dbReference>
<feature type="compositionally biased region" description="Acidic residues" evidence="8">
    <location>
        <begin position="360"/>
        <end position="369"/>
    </location>
</feature>
<keyword evidence="5 9" id="KW-0812">Transmembrane</keyword>
<evidence type="ECO:0000256" key="8">
    <source>
        <dbReference type="SAM" id="MobiDB-lite"/>
    </source>
</evidence>
<dbReference type="Gene3D" id="1.10.287.1260">
    <property type="match status" value="1"/>
</dbReference>
<feature type="transmembrane region" description="Helical" evidence="9">
    <location>
        <begin position="58"/>
        <end position="79"/>
    </location>
</feature>
<dbReference type="InterPro" id="IPR011014">
    <property type="entry name" value="MscS_channel_TM-2"/>
</dbReference>
<dbReference type="EMBL" id="CP001601">
    <property type="protein sequence ID" value="ACP33350.1"/>
    <property type="molecule type" value="Genomic_DNA"/>
</dbReference>
<dbReference type="Gene3D" id="2.30.30.60">
    <property type="match status" value="1"/>
</dbReference>
<evidence type="ECO:0000256" key="6">
    <source>
        <dbReference type="ARBA" id="ARBA00022989"/>
    </source>
</evidence>
<dbReference type="InterPro" id="IPR045276">
    <property type="entry name" value="YbiO_bact"/>
</dbReference>
<keyword evidence="7 9" id="KW-0472">Membrane</keyword>
<dbReference type="RefSeq" id="WP_010190655.1">
    <property type="nucleotide sequence ID" value="NC_012590.1"/>
</dbReference>
<dbReference type="Proteomes" id="UP000002077">
    <property type="component" value="Chromosome"/>
</dbReference>
<dbReference type="InterPro" id="IPR023408">
    <property type="entry name" value="MscS_beta-dom_sf"/>
</dbReference>
<evidence type="ECO:0000313" key="11">
    <source>
        <dbReference type="EMBL" id="ACP33350.1"/>
    </source>
</evidence>
<proteinExistence type="inferred from homology"/>
<dbReference type="AlphaFoldDB" id="C3PHP6"/>
<dbReference type="SUPFAM" id="SSF50182">
    <property type="entry name" value="Sm-like ribonucleoproteins"/>
    <property type="match status" value="1"/>
</dbReference>
<dbReference type="GO" id="GO:0008381">
    <property type="term" value="F:mechanosensitive monoatomic ion channel activity"/>
    <property type="evidence" value="ECO:0007669"/>
    <property type="project" value="InterPro"/>
</dbReference>
<dbReference type="InterPro" id="IPR006685">
    <property type="entry name" value="MscS_channel_2nd"/>
</dbReference>
<feature type="region of interest" description="Disordered" evidence="8">
    <location>
        <begin position="432"/>
        <end position="532"/>
    </location>
</feature>
<evidence type="ECO:0000259" key="10">
    <source>
        <dbReference type="Pfam" id="PF00924"/>
    </source>
</evidence>
<evidence type="ECO:0000256" key="1">
    <source>
        <dbReference type="ARBA" id="ARBA00004141"/>
    </source>
</evidence>
<feature type="region of interest" description="Disordered" evidence="8">
    <location>
        <begin position="283"/>
        <end position="376"/>
    </location>
</feature>
<dbReference type="SUPFAM" id="SSF82861">
    <property type="entry name" value="Mechanosensitive channel protein MscS (YggB), transmembrane region"/>
    <property type="match status" value="1"/>
</dbReference>